<proteinExistence type="predicted"/>
<protein>
    <submittedName>
        <fullName evidence="4">L-amino acid N-acyltransferase YncA</fullName>
    </submittedName>
</protein>
<keyword evidence="5" id="KW-1185">Reference proteome</keyword>
<reference evidence="4 5" key="1">
    <citation type="submission" date="2023-07" db="EMBL/GenBank/DDBJ databases">
        <title>Functional and genomic diversity of the sorghum phyllosphere microbiome.</title>
        <authorList>
            <person name="Shade A."/>
        </authorList>
    </citation>
    <scope>NUCLEOTIDE SEQUENCE [LARGE SCALE GENOMIC DNA]</scope>
    <source>
        <strain evidence="4 5">SORGH_AS_1064</strain>
    </source>
</reference>
<dbReference type="PANTHER" id="PTHR43072:SF23">
    <property type="entry name" value="UPF0039 PROTEIN C11D3.02C"/>
    <property type="match status" value="1"/>
</dbReference>
<keyword evidence="2" id="KW-0012">Acyltransferase</keyword>
<dbReference type="PANTHER" id="PTHR43072">
    <property type="entry name" value="N-ACETYLTRANSFERASE"/>
    <property type="match status" value="1"/>
</dbReference>
<evidence type="ECO:0000256" key="1">
    <source>
        <dbReference type="ARBA" id="ARBA00022679"/>
    </source>
</evidence>
<dbReference type="Proteomes" id="UP001225072">
    <property type="component" value="Unassembled WGS sequence"/>
</dbReference>
<dbReference type="CDD" id="cd04301">
    <property type="entry name" value="NAT_SF"/>
    <property type="match status" value="1"/>
</dbReference>
<accession>A0ABU0THZ7</accession>
<dbReference type="EMBL" id="JAUTAL010000001">
    <property type="protein sequence ID" value="MDQ1095870.1"/>
    <property type="molecule type" value="Genomic_DNA"/>
</dbReference>
<dbReference type="InterPro" id="IPR000182">
    <property type="entry name" value="GNAT_dom"/>
</dbReference>
<keyword evidence="1" id="KW-0808">Transferase</keyword>
<name>A0ABU0THZ7_9FLAO</name>
<dbReference type="SUPFAM" id="SSF55729">
    <property type="entry name" value="Acyl-CoA N-acyltransferases (Nat)"/>
    <property type="match status" value="1"/>
</dbReference>
<dbReference type="Pfam" id="PF00583">
    <property type="entry name" value="Acetyltransf_1"/>
    <property type="match status" value="1"/>
</dbReference>
<evidence type="ECO:0000313" key="4">
    <source>
        <dbReference type="EMBL" id="MDQ1095870.1"/>
    </source>
</evidence>
<dbReference type="RefSeq" id="WP_307447283.1">
    <property type="nucleotide sequence ID" value="NZ_JAUTAL010000001.1"/>
</dbReference>
<comment type="caution">
    <text evidence="4">The sequence shown here is derived from an EMBL/GenBank/DDBJ whole genome shotgun (WGS) entry which is preliminary data.</text>
</comment>
<gene>
    <name evidence="4" type="ORF">QE404_001017</name>
</gene>
<evidence type="ECO:0000259" key="3">
    <source>
        <dbReference type="PROSITE" id="PS51186"/>
    </source>
</evidence>
<dbReference type="PROSITE" id="PS51186">
    <property type="entry name" value="GNAT"/>
    <property type="match status" value="1"/>
</dbReference>
<feature type="domain" description="N-acetyltransferase" evidence="3">
    <location>
        <begin position="1"/>
        <end position="158"/>
    </location>
</feature>
<organism evidence="4 5">
    <name type="scientific">Chryseobacterium camelliae</name>
    <dbReference type="NCBI Taxonomy" id="1265445"/>
    <lineage>
        <taxon>Bacteria</taxon>
        <taxon>Pseudomonadati</taxon>
        <taxon>Bacteroidota</taxon>
        <taxon>Flavobacteriia</taxon>
        <taxon>Flavobacteriales</taxon>
        <taxon>Weeksellaceae</taxon>
        <taxon>Chryseobacterium group</taxon>
        <taxon>Chryseobacterium</taxon>
    </lineage>
</organism>
<dbReference type="InterPro" id="IPR016181">
    <property type="entry name" value="Acyl_CoA_acyltransferase"/>
</dbReference>
<evidence type="ECO:0000313" key="5">
    <source>
        <dbReference type="Proteomes" id="UP001225072"/>
    </source>
</evidence>
<evidence type="ECO:0000256" key="2">
    <source>
        <dbReference type="ARBA" id="ARBA00023315"/>
    </source>
</evidence>
<sequence>MEIKTITQDHFSEVAEIYRQGLATGIATFQNEVPSWEEWDRGHLAFCRIAVSENDKILGWAALTPASGRSVYAGVAEVSIYIAEEERGKGIGTLLLNELIGQSEANGIWTLQSGIFSENKGSIRLHEKCGFRQVGYRERIAKKNGIWKDTVFMERRSKIVGTD</sequence>
<dbReference type="Gene3D" id="3.40.630.30">
    <property type="match status" value="1"/>
</dbReference>